<sequence>MTTLNGRPVVHISCMIVVVLMTLVPKIATESSSAWPPAQISSSASLSSRRFEEYQKEGLEQHTAIHPADMVEDYSNWDPVPRSDGSDYAPIPH</sequence>
<evidence type="ECO:0000256" key="2">
    <source>
        <dbReference type="SAM" id="SignalP"/>
    </source>
</evidence>
<organism evidence="3">
    <name type="scientific">Salix viminalis</name>
    <name type="common">Common osier</name>
    <name type="synonym">Basket willow</name>
    <dbReference type="NCBI Taxonomy" id="40686"/>
    <lineage>
        <taxon>Eukaryota</taxon>
        <taxon>Viridiplantae</taxon>
        <taxon>Streptophyta</taxon>
        <taxon>Embryophyta</taxon>
        <taxon>Tracheophyta</taxon>
        <taxon>Spermatophyta</taxon>
        <taxon>Magnoliopsida</taxon>
        <taxon>eudicotyledons</taxon>
        <taxon>Gunneridae</taxon>
        <taxon>Pentapetalae</taxon>
        <taxon>rosids</taxon>
        <taxon>fabids</taxon>
        <taxon>Malpighiales</taxon>
        <taxon>Salicaceae</taxon>
        <taxon>Saliceae</taxon>
        <taxon>Salix</taxon>
    </lineage>
</organism>
<protein>
    <submittedName>
        <fullName evidence="3">Uncharacterized protein</fullName>
    </submittedName>
</protein>
<feature type="signal peptide" evidence="2">
    <location>
        <begin position="1"/>
        <end position="29"/>
    </location>
</feature>
<proteinExistence type="predicted"/>
<reference evidence="3" key="1">
    <citation type="submission" date="2019-03" db="EMBL/GenBank/DDBJ databases">
        <authorList>
            <person name="Mank J."/>
            <person name="Almeida P."/>
        </authorList>
    </citation>
    <scope>NUCLEOTIDE SEQUENCE</scope>
    <source>
        <strain evidence="3">78183</strain>
    </source>
</reference>
<dbReference type="AlphaFoldDB" id="A0A6N2KN04"/>
<dbReference type="EMBL" id="CAADRP010000557">
    <property type="protein sequence ID" value="VFU29900.1"/>
    <property type="molecule type" value="Genomic_DNA"/>
</dbReference>
<feature type="chain" id="PRO_5026847904" evidence="2">
    <location>
        <begin position="30"/>
        <end position="93"/>
    </location>
</feature>
<evidence type="ECO:0000313" key="3">
    <source>
        <dbReference type="EMBL" id="VFU29900.1"/>
    </source>
</evidence>
<feature type="compositionally biased region" description="Basic and acidic residues" evidence="1">
    <location>
        <begin position="49"/>
        <end position="60"/>
    </location>
</feature>
<gene>
    <name evidence="3" type="ORF">SVIM_LOCUS111112</name>
</gene>
<keyword evidence="2" id="KW-0732">Signal</keyword>
<name>A0A6N2KN04_SALVM</name>
<feature type="region of interest" description="Disordered" evidence="1">
    <location>
        <begin position="30"/>
        <end position="93"/>
    </location>
</feature>
<evidence type="ECO:0000256" key="1">
    <source>
        <dbReference type="SAM" id="MobiDB-lite"/>
    </source>
</evidence>
<accession>A0A6N2KN04</accession>